<dbReference type="PROSITE" id="PS50076">
    <property type="entry name" value="DNAJ_2"/>
    <property type="match status" value="1"/>
</dbReference>
<dbReference type="PANTHER" id="PTHR44313:SF1">
    <property type="entry name" value="DNAJ HOMOLOG SUBFAMILY C MEMBER 17"/>
    <property type="match status" value="1"/>
</dbReference>
<comment type="subcellular location">
    <subcellularLocation>
        <location evidence="2">Cytoplasm</location>
    </subcellularLocation>
    <subcellularLocation>
        <location evidence="1">Nucleus</location>
    </subcellularLocation>
</comment>
<reference evidence="7 8" key="1">
    <citation type="submission" date="2019-03" db="EMBL/GenBank/DDBJ databases">
        <title>Single cell metagenomics reveals metabolic interactions within the superorganism composed of flagellate Streblomastix strix and complex community of Bacteroidetes bacteria on its surface.</title>
        <authorList>
            <person name="Treitli S.C."/>
            <person name="Kolisko M."/>
            <person name="Husnik F."/>
            <person name="Keeling P."/>
            <person name="Hampl V."/>
        </authorList>
    </citation>
    <scope>NUCLEOTIDE SEQUENCE [LARGE SCALE GENOMIC DNA]</scope>
    <source>
        <strain evidence="7">ST1C</strain>
    </source>
</reference>
<dbReference type="InterPro" id="IPR018253">
    <property type="entry name" value="DnaJ_domain_CS"/>
</dbReference>
<dbReference type="AlphaFoldDB" id="A0A5J4V378"/>
<evidence type="ECO:0000256" key="4">
    <source>
        <dbReference type="ARBA" id="ARBA00023186"/>
    </source>
</evidence>
<organism evidence="7 8">
    <name type="scientific">Streblomastix strix</name>
    <dbReference type="NCBI Taxonomy" id="222440"/>
    <lineage>
        <taxon>Eukaryota</taxon>
        <taxon>Metamonada</taxon>
        <taxon>Preaxostyla</taxon>
        <taxon>Oxymonadida</taxon>
        <taxon>Streblomastigidae</taxon>
        <taxon>Streblomastix</taxon>
    </lineage>
</organism>
<evidence type="ECO:0000256" key="3">
    <source>
        <dbReference type="ARBA" id="ARBA00022490"/>
    </source>
</evidence>
<keyword evidence="3" id="KW-0963">Cytoplasm</keyword>
<dbReference type="CDD" id="cd06257">
    <property type="entry name" value="DnaJ"/>
    <property type="match status" value="1"/>
</dbReference>
<dbReference type="GO" id="GO:0000390">
    <property type="term" value="P:spliceosomal complex disassembly"/>
    <property type="evidence" value="ECO:0007669"/>
    <property type="project" value="TreeGrafter"/>
</dbReference>
<proteinExistence type="predicted"/>
<dbReference type="Proteomes" id="UP000324800">
    <property type="component" value="Unassembled WGS sequence"/>
</dbReference>
<evidence type="ECO:0000313" key="7">
    <source>
        <dbReference type="EMBL" id="KAA6377396.1"/>
    </source>
</evidence>
<dbReference type="OrthoDB" id="10250354at2759"/>
<name>A0A5J4V378_9EUKA</name>
<dbReference type="EMBL" id="SNRW01009855">
    <property type="protein sequence ID" value="KAA6377396.1"/>
    <property type="molecule type" value="Genomic_DNA"/>
</dbReference>
<dbReference type="Gene3D" id="1.10.287.110">
    <property type="entry name" value="DnaJ domain"/>
    <property type="match status" value="1"/>
</dbReference>
<dbReference type="PANTHER" id="PTHR44313">
    <property type="entry name" value="DNAJ HOMOLOG SUBFAMILY C MEMBER 17"/>
    <property type="match status" value="1"/>
</dbReference>
<feature type="domain" description="J" evidence="6">
    <location>
        <begin position="11"/>
        <end position="73"/>
    </location>
</feature>
<evidence type="ECO:0000313" key="8">
    <source>
        <dbReference type="Proteomes" id="UP000324800"/>
    </source>
</evidence>
<dbReference type="SUPFAM" id="SSF46565">
    <property type="entry name" value="Chaperone J-domain"/>
    <property type="match status" value="1"/>
</dbReference>
<keyword evidence="4" id="KW-0143">Chaperone</keyword>
<dbReference type="Pfam" id="PF00226">
    <property type="entry name" value="DnaJ"/>
    <property type="match status" value="1"/>
</dbReference>
<protein>
    <recommendedName>
        <fullName evidence="6">J domain-containing protein</fullName>
    </recommendedName>
</protein>
<dbReference type="SMART" id="SM00271">
    <property type="entry name" value="DnaJ"/>
    <property type="match status" value="1"/>
</dbReference>
<dbReference type="GO" id="GO:0005737">
    <property type="term" value="C:cytoplasm"/>
    <property type="evidence" value="ECO:0007669"/>
    <property type="project" value="UniProtKB-SubCell"/>
</dbReference>
<keyword evidence="5" id="KW-0539">Nucleus</keyword>
<evidence type="ECO:0000259" key="6">
    <source>
        <dbReference type="PROSITE" id="PS50076"/>
    </source>
</evidence>
<gene>
    <name evidence="7" type="ORF">EZS28_027079</name>
</gene>
<dbReference type="PROSITE" id="PS00636">
    <property type="entry name" value="DNAJ_1"/>
    <property type="match status" value="1"/>
</dbReference>
<comment type="caution">
    <text evidence="7">The sequence shown here is derived from an EMBL/GenBank/DDBJ whole genome shotgun (WGS) entry which is preliminary data.</text>
</comment>
<dbReference type="InterPro" id="IPR001623">
    <property type="entry name" value="DnaJ_domain"/>
</dbReference>
<accession>A0A5J4V378</accession>
<evidence type="ECO:0000256" key="2">
    <source>
        <dbReference type="ARBA" id="ARBA00004496"/>
    </source>
</evidence>
<dbReference type="InterPro" id="IPR036869">
    <property type="entry name" value="J_dom_sf"/>
</dbReference>
<sequence>MTQQTEGQTRDFYAELGILFGADDKIIAASYRKLALKYHPDKNADCKDRFIQIQEAYEVLSNAQKKAQYDSVFQEKIRQEKIEKEMNESRRILRQNLFDSETRQQQKKQNQFNEDERKRQDYLRLLEIAKSGSDDNKEIQELRVSLGISSSDPAIRISFNYNIPFDNEGERNQPIRFNTEYERQTLGRLSNFADLINSTFTQT</sequence>
<dbReference type="InterPro" id="IPR052094">
    <property type="entry name" value="Pre-mRNA-splicing_ERAD"/>
</dbReference>
<evidence type="ECO:0000256" key="5">
    <source>
        <dbReference type="ARBA" id="ARBA00023242"/>
    </source>
</evidence>
<dbReference type="GO" id="GO:0005681">
    <property type="term" value="C:spliceosomal complex"/>
    <property type="evidence" value="ECO:0007669"/>
    <property type="project" value="TreeGrafter"/>
</dbReference>
<evidence type="ECO:0000256" key="1">
    <source>
        <dbReference type="ARBA" id="ARBA00004123"/>
    </source>
</evidence>
<dbReference type="PRINTS" id="PR00625">
    <property type="entry name" value="JDOMAIN"/>
</dbReference>